<keyword evidence="9" id="KW-1185">Reference proteome</keyword>
<dbReference type="Gene3D" id="1.20.1250.20">
    <property type="entry name" value="MFS general substrate transporter like domains"/>
    <property type="match status" value="2"/>
</dbReference>
<dbReference type="InterPro" id="IPR011701">
    <property type="entry name" value="MFS"/>
</dbReference>
<reference evidence="8 9" key="1">
    <citation type="journal article" date="2021" name="Sci. Rep.">
        <title>The distribution of antibiotic resistance genes in chicken gut microbiota commensals.</title>
        <authorList>
            <person name="Juricova H."/>
            <person name="Matiasovicova J."/>
            <person name="Kubasova T."/>
            <person name="Cejkova D."/>
            <person name="Rychlik I."/>
        </authorList>
    </citation>
    <scope>NUCLEOTIDE SEQUENCE [LARGE SCALE GENOMIC DNA]</scope>
    <source>
        <strain evidence="8 9">An829</strain>
    </source>
</reference>
<dbReference type="SUPFAM" id="SSF103473">
    <property type="entry name" value="MFS general substrate transporter"/>
    <property type="match status" value="1"/>
</dbReference>
<evidence type="ECO:0000256" key="2">
    <source>
        <dbReference type="ARBA" id="ARBA00022692"/>
    </source>
</evidence>
<name>A0ABS2DTU5_9BURK</name>
<feature type="transmembrane region" description="Helical" evidence="6">
    <location>
        <begin position="302"/>
        <end position="319"/>
    </location>
</feature>
<feature type="domain" description="Major facilitator superfamily (MFS) profile" evidence="7">
    <location>
        <begin position="70"/>
        <end position="442"/>
    </location>
</feature>
<dbReference type="InterPro" id="IPR051788">
    <property type="entry name" value="MFS_Transporter"/>
</dbReference>
<feature type="transmembrane region" description="Helical" evidence="6">
    <location>
        <begin position="386"/>
        <end position="407"/>
    </location>
</feature>
<proteinExistence type="predicted"/>
<comment type="caution">
    <text evidence="8">The sequence shown here is derived from an EMBL/GenBank/DDBJ whole genome shotgun (WGS) entry which is preliminary data.</text>
</comment>
<dbReference type="Pfam" id="PF07690">
    <property type="entry name" value="MFS_1"/>
    <property type="match status" value="2"/>
</dbReference>
<organism evidence="8 9">
    <name type="scientific">Sutterella massiliensis</name>
    <dbReference type="NCBI Taxonomy" id="1816689"/>
    <lineage>
        <taxon>Bacteria</taxon>
        <taxon>Pseudomonadati</taxon>
        <taxon>Pseudomonadota</taxon>
        <taxon>Betaproteobacteria</taxon>
        <taxon>Burkholderiales</taxon>
        <taxon>Sutterellaceae</taxon>
        <taxon>Sutterella</taxon>
    </lineage>
</organism>
<feature type="transmembrane region" description="Helical" evidence="6">
    <location>
        <begin position="265"/>
        <end position="290"/>
    </location>
</feature>
<dbReference type="PROSITE" id="PS50850">
    <property type="entry name" value="MFS"/>
    <property type="match status" value="1"/>
</dbReference>
<dbReference type="PANTHER" id="PTHR23514:SF13">
    <property type="entry name" value="INNER MEMBRANE PROTEIN YBJJ"/>
    <property type="match status" value="1"/>
</dbReference>
<evidence type="ECO:0000256" key="5">
    <source>
        <dbReference type="SAM" id="MobiDB-lite"/>
    </source>
</evidence>
<evidence type="ECO:0000313" key="8">
    <source>
        <dbReference type="EMBL" id="MBM6704741.1"/>
    </source>
</evidence>
<feature type="transmembrane region" description="Helical" evidence="6">
    <location>
        <begin position="107"/>
        <end position="129"/>
    </location>
</feature>
<accession>A0ABS2DTU5</accession>
<feature type="transmembrane region" description="Helical" evidence="6">
    <location>
        <begin position="76"/>
        <end position="95"/>
    </location>
</feature>
<sequence length="455" mass="47639">MTVTSGEDQKNVKNIENPESDAVDLSELDRLDEIEAAERAAQEPKAVKCIKRSAGRLTERLRSKFEEPRALSATRLAFFLAGFVFAVWAAMVPYVKQFLALDEGEMGLLLLCLGLGALVAMPLTGGIVGRFGCRRVLRWSVPATMACGMLLAASSQVAVTAVFLFSFGASFGILDVAMSIHAVEVEKRMKKPVLSTVYAFYPIGGVAGALVMSALLNLGFPAIPCVIVLMTLAQLAWLGAGNWVIATAGRSEVGAPAFVLPKGRVLLYGAVVFVLYLADGAVLDWGGLLLSAEQGASIENAAMGYASFSVAMTLMRLVGGRVVTFLGPRRTVVIGSLLGAASFCGAVLLANPYISVLLFFFVGLGASNITPLTFSEAGRTKSMPMSAALAAVSTLGYSGVLVGPAMIGGIAHATSLPTAFYFVAFLLVLTACAGVFYPSKEAAAAQEARFEASAS</sequence>
<dbReference type="EMBL" id="JACJJC010000017">
    <property type="protein sequence ID" value="MBM6704741.1"/>
    <property type="molecule type" value="Genomic_DNA"/>
</dbReference>
<dbReference type="Proteomes" id="UP000715095">
    <property type="component" value="Unassembled WGS sequence"/>
</dbReference>
<keyword evidence="4 6" id="KW-0472">Membrane</keyword>
<feature type="transmembrane region" description="Helical" evidence="6">
    <location>
        <begin position="221"/>
        <end position="245"/>
    </location>
</feature>
<keyword evidence="3 6" id="KW-1133">Transmembrane helix</keyword>
<dbReference type="InterPro" id="IPR036259">
    <property type="entry name" value="MFS_trans_sf"/>
</dbReference>
<gene>
    <name evidence="8" type="ORF">H6A60_09625</name>
</gene>
<protein>
    <submittedName>
        <fullName evidence="8">MFS transporter</fullName>
    </submittedName>
</protein>
<feature type="transmembrane region" description="Helical" evidence="6">
    <location>
        <begin position="161"/>
        <end position="183"/>
    </location>
</feature>
<feature type="transmembrane region" description="Helical" evidence="6">
    <location>
        <begin position="331"/>
        <end position="350"/>
    </location>
</feature>
<dbReference type="InterPro" id="IPR020846">
    <property type="entry name" value="MFS_dom"/>
</dbReference>
<dbReference type="RefSeq" id="WP_205103992.1">
    <property type="nucleotide sequence ID" value="NZ_JACJJC010000017.1"/>
</dbReference>
<keyword evidence="2 6" id="KW-0812">Transmembrane</keyword>
<feature type="transmembrane region" description="Helical" evidence="6">
    <location>
        <begin position="195"/>
        <end position="215"/>
    </location>
</feature>
<comment type="subcellular location">
    <subcellularLocation>
        <location evidence="1">Membrane</location>
        <topology evidence="1">Multi-pass membrane protein</topology>
    </subcellularLocation>
</comment>
<evidence type="ECO:0000256" key="3">
    <source>
        <dbReference type="ARBA" id="ARBA00022989"/>
    </source>
</evidence>
<dbReference type="CDD" id="cd17393">
    <property type="entry name" value="MFS_MosC_like"/>
    <property type="match status" value="1"/>
</dbReference>
<feature type="transmembrane region" description="Helical" evidence="6">
    <location>
        <begin position="356"/>
        <end position="374"/>
    </location>
</feature>
<evidence type="ECO:0000256" key="1">
    <source>
        <dbReference type="ARBA" id="ARBA00004141"/>
    </source>
</evidence>
<feature type="transmembrane region" description="Helical" evidence="6">
    <location>
        <begin position="136"/>
        <end position="155"/>
    </location>
</feature>
<evidence type="ECO:0000256" key="4">
    <source>
        <dbReference type="ARBA" id="ARBA00023136"/>
    </source>
</evidence>
<feature type="transmembrane region" description="Helical" evidence="6">
    <location>
        <begin position="419"/>
        <end position="437"/>
    </location>
</feature>
<evidence type="ECO:0000256" key="6">
    <source>
        <dbReference type="SAM" id="Phobius"/>
    </source>
</evidence>
<dbReference type="PANTHER" id="PTHR23514">
    <property type="entry name" value="BYPASS OF STOP CODON PROTEIN 6"/>
    <property type="match status" value="1"/>
</dbReference>
<evidence type="ECO:0000259" key="7">
    <source>
        <dbReference type="PROSITE" id="PS50850"/>
    </source>
</evidence>
<evidence type="ECO:0000313" key="9">
    <source>
        <dbReference type="Proteomes" id="UP000715095"/>
    </source>
</evidence>
<feature type="region of interest" description="Disordered" evidence="5">
    <location>
        <begin position="1"/>
        <end position="21"/>
    </location>
</feature>